<keyword evidence="2" id="KW-0238">DNA-binding</keyword>
<sequence length="234" mass="25968">MDNDCRRCPVRSVSLFGDLPDEVVFQLDNPSEHLNLPASHLLYREGAPASAAFTLKEGVIKLTRTAVNGRDQILRLLTQGDVLGAEGLMGHTYNHTATTLTPVQICRLPLPVLKQLQAAHPTLNHALLARWALALQQVENLALELGTKKASERLAAFLLYWYARNGHYPSMPLPLSRTETGELLGLTVETVSRFFADWKRRGYLSEKTGIIHLHDLTALKNLSGLENFDETAGH</sequence>
<protein>
    <submittedName>
        <fullName evidence="6">CRP/FNR family transcriptional regulator, anaerobic regulatory protein</fullName>
    </submittedName>
</protein>
<dbReference type="CDD" id="cd00092">
    <property type="entry name" value="HTH_CRP"/>
    <property type="match status" value="1"/>
</dbReference>
<dbReference type="GO" id="GO:0003677">
    <property type="term" value="F:DNA binding"/>
    <property type="evidence" value="ECO:0007669"/>
    <property type="project" value="UniProtKB-KW"/>
</dbReference>
<dbReference type="RefSeq" id="WP_090203813.1">
    <property type="nucleotide sequence ID" value="NZ_FOFO01000004.1"/>
</dbReference>
<dbReference type="Pfam" id="PF00027">
    <property type="entry name" value="cNMP_binding"/>
    <property type="match status" value="1"/>
</dbReference>
<dbReference type="InterPro" id="IPR036388">
    <property type="entry name" value="WH-like_DNA-bd_sf"/>
</dbReference>
<accession>A0A1H9A8G3</accession>
<evidence type="ECO:0000259" key="4">
    <source>
        <dbReference type="PROSITE" id="PS50042"/>
    </source>
</evidence>
<dbReference type="Pfam" id="PF13545">
    <property type="entry name" value="HTH_Crp_2"/>
    <property type="match status" value="1"/>
</dbReference>
<dbReference type="EMBL" id="FOFO01000004">
    <property type="protein sequence ID" value="SEP72777.1"/>
    <property type="molecule type" value="Genomic_DNA"/>
</dbReference>
<dbReference type="GO" id="GO:0003700">
    <property type="term" value="F:DNA-binding transcription factor activity"/>
    <property type="evidence" value="ECO:0007669"/>
    <property type="project" value="TreeGrafter"/>
</dbReference>
<gene>
    <name evidence="6" type="ORF">SAMN05421693_10493</name>
</gene>
<dbReference type="PROSITE" id="PS50042">
    <property type="entry name" value="CNMP_BINDING_3"/>
    <property type="match status" value="1"/>
</dbReference>
<organism evidence="6 7">
    <name type="scientific">Ectothiorhodospira magna</name>
    <dbReference type="NCBI Taxonomy" id="867345"/>
    <lineage>
        <taxon>Bacteria</taxon>
        <taxon>Pseudomonadati</taxon>
        <taxon>Pseudomonadota</taxon>
        <taxon>Gammaproteobacteria</taxon>
        <taxon>Chromatiales</taxon>
        <taxon>Ectothiorhodospiraceae</taxon>
        <taxon>Ectothiorhodospira</taxon>
    </lineage>
</organism>
<dbReference type="PANTHER" id="PTHR24567:SF75">
    <property type="entry name" value="FUMARATE AND NITRATE REDUCTION REGULATORY PROTEIN"/>
    <property type="match status" value="1"/>
</dbReference>
<dbReference type="PROSITE" id="PS51063">
    <property type="entry name" value="HTH_CRP_2"/>
    <property type="match status" value="1"/>
</dbReference>
<dbReference type="AlphaFoldDB" id="A0A1H9A8G3"/>
<dbReference type="Gene3D" id="1.10.10.10">
    <property type="entry name" value="Winged helix-like DNA-binding domain superfamily/Winged helix DNA-binding domain"/>
    <property type="match status" value="1"/>
</dbReference>
<dbReference type="SMART" id="SM00419">
    <property type="entry name" value="HTH_CRP"/>
    <property type="match status" value="1"/>
</dbReference>
<evidence type="ECO:0000256" key="3">
    <source>
        <dbReference type="ARBA" id="ARBA00023163"/>
    </source>
</evidence>
<evidence type="ECO:0000313" key="7">
    <source>
        <dbReference type="Proteomes" id="UP000199496"/>
    </source>
</evidence>
<dbReference type="Proteomes" id="UP000199496">
    <property type="component" value="Unassembled WGS sequence"/>
</dbReference>
<dbReference type="PRINTS" id="PR00034">
    <property type="entry name" value="HTHCRP"/>
</dbReference>
<dbReference type="STRING" id="867345.SAMN05421693_10493"/>
<reference evidence="6 7" key="1">
    <citation type="submission" date="2016-10" db="EMBL/GenBank/DDBJ databases">
        <authorList>
            <person name="de Groot N.N."/>
        </authorList>
    </citation>
    <scope>NUCLEOTIDE SEQUENCE [LARGE SCALE GENOMIC DNA]</scope>
    <source>
        <strain evidence="6 7">B7-7</strain>
    </source>
</reference>
<dbReference type="OrthoDB" id="7643467at2"/>
<keyword evidence="3" id="KW-0804">Transcription</keyword>
<evidence type="ECO:0000259" key="5">
    <source>
        <dbReference type="PROSITE" id="PS51063"/>
    </source>
</evidence>
<evidence type="ECO:0000313" key="6">
    <source>
        <dbReference type="EMBL" id="SEP72777.1"/>
    </source>
</evidence>
<dbReference type="SUPFAM" id="SSF51206">
    <property type="entry name" value="cAMP-binding domain-like"/>
    <property type="match status" value="1"/>
</dbReference>
<dbReference type="InterPro" id="IPR036390">
    <property type="entry name" value="WH_DNA-bd_sf"/>
</dbReference>
<evidence type="ECO:0000256" key="1">
    <source>
        <dbReference type="ARBA" id="ARBA00023015"/>
    </source>
</evidence>
<proteinExistence type="predicted"/>
<dbReference type="CDD" id="cd00038">
    <property type="entry name" value="CAP_ED"/>
    <property type="match status" value="1"/>
</dbReference>
<keyword evidence="7" id="KW-1185">Reference proteome</keyword>
<dbReference type="InterPro" id="IPR000595">
    <property type="entry name" value="cNMP-bd_dom"/>
</dbReference>
<dbReference type="InterPro" id="IPR014710">
    <property type="entry name" value="RmlC-like_jellyroll"/>
</dbReference>
<dbReference type="SUPFAM" id="SSF46785">
    <property type="entry name" value="Winged helix' DNA-binding domain"/>
    <property type="match status" value="1"/>
</dbReference>
<evidence type="ECO:0000256" key="2">
    <source>
        <dbReference type="ARBA" id="ARBA00023125"/>
    </source>
</evidence>
<dbReference type="SMART" id="SM00100">
    <property type="entry name" value="cNMP"/>
    <property type="match status" value="1"/>
</dbReference>
<name>A0A1H9A8G3_9GAMM</name>
<dbReference type="PANTHER" id="PTHR24567">
    <property type="entry name" value="CRP FAMILY TRANSCRIPTIONAL REGULATORY PROTEIN"/>
    <property type="match status" value="1"/>
</dbReference>
<keyword evidence="1" id="KW-0805">Transcription regulation</keyword>
<dbReference type="Gene3D" id="2.60.120.10">
    <property type="entry name" value="Jelly Rolls"/>
    <property type="match status" value="1"/>
</dbReference>
<dbReference type="GO" id="GO:0005829">
    <property type="term" value="C:cytosol"/>
    <property type="evidence" value="ECO:0007669"/>
    <property type="project" value="TreeGrafter"/>
</dbReference>
<dbReference type="InterPro" id="IPR012318">
    <property type="entry name" value="HTH_CRP"/>
</dbReference>
<feature type="domain" description="Cyclic nucleotide-binding" evidence="4">
    <location>
        <begin position="15"/>
        <end position="98"/>
    </location>
</feature>
<dbReference type="InterPro" id="IPR018490">
    <property type="entry name" value="cNMP-bd_dom_sf"/>
</dbReference>
<dbReference type="InterPro" id="IPR050397">
    <property type="entry name" value="Env_Response_Regulators"/>
</dbReference>
<feature type="domain" description="HTH crp-type" evidence="5">
    <location>
        <begin position="148"/>
        <end position="217"/>
    </location>
</feature>